<evidence type="ECO:0000313" key="2">
    <source>
        <dbReference type="Proteomes" id="UP001381693"/>
    </source>
</evidence>
<accession>A0AAN8XJG8</accession>
<reference evidence="1 2" key="1">
    <citation type="submission" date="2023-11" db="EMBL/GenBank/DDBJ databases">
        <title>Halocaridina rubra genome assembly.</title>
        <authorList>
            <person name="Smith C."/>
        </authorList>
    </citation>
    <scope>NUCLEOTIDE SEQUENCE [LARGE SCALE GENOMIC DNA]</scope>
    <source>
        <strain evidence="1">EP-1</strain>
        <tissue evidence="1">Whole</tissue>
    </source>
</reference>
<proteinExistence type="predicted"/>
<dbReference type="EMBL" id="JAXCGZ010002018">
    <property type="protein sequence ID" value="KAK7084647.1"/>
    <property type="molecule type" value="Genomic_DNA"/>
</dbReference>
<dbReference type="Proteomes" id="UP001381693">
    <property type="component" value="Unassembled WGS sequence"/>
</dbReference>
<keyword evidence="2" id="KW-1185">Reference proteome</keyword>
<name>A0AAN8XJG8_HALRR</name>
<comment type="caution">
    <text evidence="1">The sequence shown here is derived from an EMBL/GenBank/DDBJ whole genome shotgun (WGS) entry which is preliminary data.</text>
</comment>
<sequence length="101" mass="11424">MSSHAIKFVMEDCAAYNHIYQQHNMHSQIALCKAWDQQWSSSEPSAINLIIQFIYNSVKRTDTSNNEVEAVDISTPESSKKKESLSVLALKAAAHLNWDLD</sequence>
<organism evidence="1 2">
    <name type="scientific">Halocaridina rubra</name>
    <name type="common">Hawaiian red shrimp</name>
    <dbReference type="NCBI Taxonomy" id="373956"/>
    <lineage>
        <taxon>Eukaryota</taxon>
        <taxon>Metazoa</taxon>
        <taxon>Ecdysozoa</taxon>
        <taxon>Arthropoda</taxon>
        <taxon>Crustacea</taxon>
        <taxon>Multicrustacea</taxon>
        <taxon>Malacostraca</taxon>
        <taxon>Eumalacostraca</taxon>
        <taxon>Eucarida</taxon>
        <taxon>Decapoda</taxon>
        <taxon>Pleocyemata</taxon>
        <taxon>Caridea</taxon>
        <taxon>Atyoidea</taxon>
        <taxon>Atyidae</taxon>
        <taxon>Halocaridina</taxon>
    </lineage>
</organism>
<dbReference type="AlphaFoldDB" id="A0AAN8XJG8"/>
<feature type="non-terminal residue" evidence="1">
    <location>
        <position position="101"/>
    </location>
</feature>
<evidence type="ECO:0000313" key="1">
    <source>
        <dbReference type="EMBL" id="KAK7084647.1"/>
    </source>
</evidence>
<gene>
    <name evidence="1" type="ORF">SK128_002914</name>
</gene>
<protein>
    <submittedName>
        <fullName evidence="1">Uncharacterized protein</fullName>
    </submittedName>
</protein>